<dbReference type="InterPro" id="IPR012772">
    <property type="entry name" value="Ectoine_EctA"/>
</dbReference>
<evidence type="ECO:0000313" key="11">
    <source>
        <dbReference type="Proteomes" id="UP001620597"/>
    </source>
</evidence>
<evidence type="ECO:0000256" key="8">
    <source>
        <dbReference type="RuleBase" id="RU365045"/>
    </source>
</evidence>
<dbReference type="EMBL" id="JBBKTX010000013">
    <property type="protein sequence ID" value="MFK4753078.1"/>
    <property type="molecule type" value="Genomic_DNA"/>
</dbReference>
<protein>
    <recommendedName>
        <fullName evidence="4 8">L-2,4-diaminobutyric acid acetyltransferase</fullName>
        <shortName evidence="8">DABA acetyltransferase</shortName>
        <ecNumber evidence="3 8">2.3.1.178</ecNumber>
    </recommendedName>
</protein>
<evidence type="ECO:0000256" key="5">
    <source>
        <dbReference type="ARBA" id="ARBA00022679"/>
    </source>
</evidence>
<dbReference type="GO" id="GO:0033816">
    <property type="term" value="F:diaminobutyrate acetyltransferase activity"/>
    <property type="evidence" value="ECO:0007669"/>
    <property type="project" value="UniProtKB-EC"/>
</dbReference>
<comment type="caution">
    <text evidence="10">The sequence shown here is derived from an EMBL/GenBank/DDBJ whole genome shotgun (WGS) entry which is preliminary data.</text>
</comment>
<evidence type="ECO:0000256" key="4">
    <source>
        <dbReference type="ARBA" id="ARBA00017935"/>
    </source>
</evidence>
<dbReference type="EC" id="2.3.1.178" evidence="3 8"/>
<name>A0ABW8NJD1_9GAMM</name>
<dbReference type="Gene3D" id="3.40.630.30">
    <property type="match status" value="1"/>
</dbReference>
<sequence>MSEITNTDQNNILFRKPNSTDGNRVFKLINECKPLDVNSMYCNLLQCTHFRDTAILAESQGQLAGFVSGYRVPDQPDVLFVWQVAVAPHARGQGLASQMLTRLIEQQGPLIRFVHTSITATNEASWSTFRRLARDLGAELATEVMFDQQQHFGGAHATETLVSIGPFAKTATPSLEPLEKQ</sequence>
<dbReference type="RefSeq" id="WP_416206207.1">
    <property type="nucleotide sequence ID" value="NZ_JBBKTX010000013.1"/>
</dbReference>
<evidence type="ECO:0000256" key="2">
    <source>
        <dbReference type="ARBA" id="ARBA00010712"/>
    </source>
</evidence>
<dbReference type="Pfam" id="PF00583">
    <property type="entry name" value="Acetyltransf_1"/>
    <property type="match status" value="1"/>
</dbReference>
<reference evidence="10 11" key="1">
    <citation type="submission" date="2024-03" db="EMBL/GenBank/DDBJ databases">
        <title>High-quality draft genome sequence of Oceanobacter sp. wDCs-4.</title>
        <authorList>
            <person name="Dong C."/>
        </authorList>
    </citation>
    <scope>NUCLEOTIDE SEQUENCE [LARGE SCALE GENOMIC DNA]</scope>
    <source>
        <strain evidence="11">wDCs-4</strain>
    </source>
</reference>
<comment type="pathway">
    <text evidence="1 8">Amine and polyamine biosynthesis; ectoine biosynthesis; L-ectoine from L-aspartate 4-semialdehyde: step 2/3.</text>
</comment>
<evidence type="ECO:0000256" key="7">
    <source>
        <dbReference type="ARBA" id="ARBA00048924"/>
    </source>
</evidence>
<dbReference type="CDD" id="cd04301">
    <property type="entry name" value="NAT_SF"/>
    <property type="match status" value="1"/>
</dbReference>
<evidence type="ECO:0000313" key="10">
    <source>
        <dbReference type="EMBL" id="MFK4753078.1"/>
    </source>
</evidence>
<dbReference type="NCBIfam" id="TIGR02406">
    <property type="entry name" value="ectoine_EctA"/>
    <property type="match status" value="1"/>
</dbReference>
<dbReference type="SUPFAM" id="SSF55729">
    <property type="entry name" value="Acyl-CoA N-acyltransferases (Nat)"/>
    <property type="match status" value="1"/>
</dbReference>
<gene>
    <name evidence="8 10" type="primary">ectA</name>
    <name evidence="10" type="ORF">WG929_11710</name>
</gene>
<dbReference type="PROSITE" id="PS51186">
    <property type="entry name" value="GNAT"/>
    <property type="match status" value="1"/>
</dbReference>
<organism evidence="10 11">
    <name type="scientific">Oceanobacter antarcticus</name>
    <dbReference type="NCBI Taxonomy" id="3133425"/>
    <lineage>
        <taxon>Bacteria</taxon>
        <taxon>Pseudomonadati</taxon>
        <taxon>Pseudomonadota</taxon>
        <taxon>Gammaproteobacteria</taxon>
        <taxon>Oceanospirillales</taxon>
        <taxon>Oceanospirillaceae</taxon>
        <taxon>Oceanobacter</taxon>
    </lineage>
</organism>
<comment type="catalytic activity">
    <reaction evidence="7 8">
        <text>L-2,4-diaminobutanoate + acetyl-CoA = (2S)-4-acetamido-2-aminobutanoate + CoA + H(+)</text>
        <dbReference type="Rhea" id="RHEA:16901"/>
        <dbReference type="ChEBI" id="CHEBI:15378"/>
        <dbReference type="ChEBI" id="CHEBI:57287"/>
        <dbReference type="ChEBI" id="CHEBI:57288"/>
        <dbReference type="ChEBI" id="CHEBI:58761"/>
        <dbReference type="ChEBI" id="CHEBI:58929"/>
        <dbReference type="EC" id="2.3.1.178"/>
    </reaction>
</comment>
<keyword evidence="5 8" id="KW-0808">Transferase</keyword>
<accession>A0ABW8NJD1</accession>
<feature type="domain" description="N-acetyltransferase" evidence="9">
    <location>
        <begin position="12"/>
        <end position="159"/>
    </location>
</feature>
<comment type="function">
    <text evidence="8">Catalyzes the acetylation of L-2,4-diaminobutyrate (DABA) to gamma-N-acetyl-alpha,gamma-diaminobutyric acid (ADABA) with acetyl coenzyme A.</text>
</comment>
<evidence type="ECO:0000256" key="1">
    <source>
        <dbReference type="ARBA" id="ARBA00004978"/>
    </source>
</evidence>
<proteinExistence type="inferred from homology"/>
<dbReference type="Proteomes" id="UP001620597">
    <property type="component" value="Unassembled WGS sequence"/>
</dbReference>
<dbReference type="InterPro" id="IPR016181">
    <property type="entry name" value="Acyl_CoA_acyltransferase"/>
</dbReference>
<evidence type="ECO:0000256" key="3">
    <source>
        <dbReference type="ARBA" id="ARBA00012355"/>
    </source>
</evidence>
<evidence type="ECO:0000256" key="6">
    <source>
        <dbReference type="ARBA" id="ARBA00023315"/>
    </source>
</evidence>
<keyword evidence="6 8" id="KW-0012">Acyltransferase</keyword>
<keyword evidence="11" id="KW-1185">Reference proteome</keyword>
<dbReference type="InterPro" id="IPR000182">
    <property type="entry name" value="GNAT_dom"/>
</dbReference>
<evidence type="ECO:0000259" key="9">
    <source>
        <dbReference type="PROSITE" id="PS51186"/>
    </source>
</evidence>
<comment type="similarity">
    <text evidence="2 8">Belongs to the acetyltransferase family. EctA subfamily.</text>
</comment>